<evidence type="ECO:0000256" key="3">
    <source>
        <dbReference type="ARBA" id="ARBA00022692"/>
    </source>
</evidence>
<evidence type="ECO:0000256" key="5">
    <source>
        <dbReference type="ARBA" id="ARBA00023136"/>
    </source>
</evidence>
<evidence type="ECO:0000259" key="8">
    <source>
        <dbReference type="Pfam" id="PF02687"/>
    </source>
</evidence>
<evidence type="ECO:0000313" key="10">
    <source>
        <dbReference type="Proteomes" id="UP001301731"/>
    </source>
</evidence>
<evidence type="ECO:0000256" key="7">
    <source>
        <dbReference type="SAM" id="Phobius"/>
    </source>
</evidence>
<keyword evidence="2" id="KW-1003">Cell membrane</keyword>
<name>A0ABZ0M447_9ACTN</name>
<feature type="transmembrane region" description="Helical" evidence="7">
    <location>
        <begin position="36"/>
        <end position="64"/>
    </location>
</feature>
<proteinExistence type="predicted"/>
<evidence type="ECO:0000256" key="2">
    <source>
        <dbReference type="ARBA" id="ARBA00022475"/>
    </source>
</evidence>
<comment type="subcellular location">
    <subcellularLocation>
        <location evidence="1">Cell membrane</location>
        <topology evidence="1">Multi-pass membrane protein</topology>
    </subcellularLocation>
</comment>
<evidence type="ECO:0000256" key="6">
    <source>
        <dbReference type="SAM" id="MobiDB-lite"/>
    </source>
</evidence>
<dbReference type="EMBL" id="CP137573">
    <property type="protein sequence ID" value="WOX26557.1"/>
    <property type="molecule type" value="Genomic_DNA"/>
</dbReference>
<keyword evidence="5 7" id="KW-0472">Membrane</keyword>
<evidence type="ECO:0000256" key="4">
    <source>
        <dbReference type="ARBA" id="ARBA00022989"/>
    </source>
</evidence>
<dbReference type="Proteomes" id="UP001301731">
    <property type="component" value="Chromosome"/>
</dbReference>
<reference evidence="9 10" key="1">
    <citation type="submission" date="2023-10" db="EMBL/GenBank/DDBJ databases">
        <title>The genome sequence of Streptomyces sp. HUAS YS2.</title>
        <authorList>
            <person name="Mo P."/>
        </authorList>
    </citation>
    <scope>NUCLEOTIDE SEQUENCE [LARGE SCALE GENOMIC DNA]</scope>
    <source>
        <strain evidence="9 10">HUAS YS2</strain>
    </source>
</reference>
<accession>A0ABZ0M447</accession>
<dbReference type="RefSeq" id="WP_318109605.1">
    <property type="nucleotide sequence ID" value="NZ_CP137573.1"/>
</dbReference>
<evidence type="ECO:0000256" key="1">
    <source>
        <dbReference type="ARBA" id="ARBA00004651"/>
    </source>
</evidence>
<feature type="compositionally biased region" description="Polar residues" evidence="6">
    <location>
        <begin position="1"/>
        <end position="11"/>
    </location>
</feature>
<evidence type="ECO:0000313" key="9">
    <source>
        <dbReference type="EMBL" id="WOX26557.1"/>
    </source>
</evidence>
<dbReference type="Pfam" id="PF02687">
    <property type="entry name" value="FtsX"/>
    <property type="match status" value="1"/>
</dbReference>
<protein>
    <submittedName>
        <fullName evidence="9">FtsX-like permease family protein</fullName>
    </submittedName>
</protein>
<feature type="transmembrane region" description="Helical" evidence="7">
    <location>
        <begin position="84"/>
        <end position="106"/>
    </location>
</feature>
<feature type="region of interest" description="Disordered" evidence="6">
    <location>
        <begin position="1"/>
        <end position="25"/>
    </location>
</feature>
<keyword evidence="10" id="KW-1185">Reference proteome</keyword>
<sequence length="112" mass="11310">MTSSACTTGRRPSSAPCPHWPSPARLRRSGATPRQLLGTVAAETGFVVALGAVLGAFAALPSLLGIRAGLSGTLGVPVDMVVPWTPVLTAVAGCLLLALAASVLPARRALRD</sequence>
<organism evidence="9 10">
    <name type="scientific">Streptomyces solicathayae</name>
    <dbReference type="NCBI Taxonomy" id="3081768"/>
    <lineage>
        <taxon>Bacteria</taxon>
        <taxon>Bacillati</taxon>
        <taxon>Actinomycetota</taxon>
        <taxon>Actinomycetes</taxon>
        <taxon>Kitasatosporales</taxon>
        <taxon>Streptomycetaceae</taxon>
        <taxon>Streptomyces</taxon>
    </lineage>
</organism>
<keyword evidence="3 7" id="KW-0812">Transmembrane</keyword>
<dbReference type="InterPro" id="IPR003838">
    <property type="entry name" value="ABC3_permease_C"/>
</dbReference>
<feature type="domain" description="ABC3 transporter permease C-terminal" evidence="8">
    <location>
        <begin position="26"/>
        <end position="111"/>
    </location>
</feature>
<gene>
    <name evidence="9" type="ORF">R2D22_06325</name>
</gene>
<keyword evidence="4 7" id="KW-1133">Transmembrane helix</keyword>